<name>A0AAP3E1G1_9EURY</name>
<evidence type="ECO:0000313" key="3">
    <source>
        <dbReference type="Proteomes" id="UP001320972"/>
    </source>
</evidence>
<accession>A0AAP3E1G1</accession>
<evidence type="ECO:0000313" key="4">
    <source>
        <dbReference type="Proteomes" id="UP001321018"/>
    </source>
</evidence>
<dbReference type="EMBL" id="JAOPKA010000002">
    <property type="protein sequence ID" value="MCU4740902.1"/>
    <property type="molecule type" value="Genomic_DNA"/>
</dbReference>
<sequence>MAKRIVASIDDASAETIARSPGLTITDYHLENRDLSDEELEERATLEIGTRGV</sequence>
<dbReference type="AlphaFoldDB" id="A0AAP3E1G1"/>
<organism evidence="1 4">
    <name type="scientific">Natronoglomus mannanivorans</name>
    <dbReference type="NCBI Taxonomy" id="2979990"/>
    <lineage>
        <taxon>Archaea</taxon>
        <taxon>Methanobacteriati</taxon>
        <taxon>Methanobacteriota</taxon>
        <taxon>Stenosarchaea group</taxon>
        <taxon>Halobacteria</taxon>
        <taxon>Halobacteriales</taxon>
        <taxon>Natrialbaceae</taxon>
        <taxon>Natronoglomus</taxon>
    </lineage>
</organism>
<dbReference type="RefSeq" id="WP_338002738.1">
    <property type="nucleotide sequence ID" value="NZ_JAOPKA010000002.1"/>
</dbReference>
<evidence type="ECO:0000313" key="2">
    <source>
        <dbReference type="EMBL" id="MCU4972452.1"/>
    </source>
</evidence>
<reference evidence="1 3" key="1">
    <citation type="submission" date="2022-09" db="EMBL/GenBank/DDBJ databases">
        <title>Enrichment on poylsaccharides allowed isolation of novel metabolic and taxonomic groups of Haloarchaea.</title>
        <authorList>
            <person name="Sorokin D.Y."/>
            <person name="Elcheninov A.G."/>
            <person name="Khizhniak T.V."/>
            <person name="Kolganova T.V."/>
            <person name="Kublanov I.V."/>
        </authorList>
    </citation>
    <scope>NUCLEOTIDE SEQUENCE</scope>
    <source>
        <strain evidence="2 3">AArc-m2/3/4</strain>
        <strain evidence="1">AArc-xg1-1</strain>
    </source>
</reference>
<evidence type="ECO:0000313" key="1">
    <source>
        <dbReference type="EMBL" id="MCU4740902.1"/>
    </source>
</evidence>
<proteinExistence type="predicted"/>
<dbReference type="Proteomes" id="UP001320972">
    <property type="component" value="Unassembled WGS sequence"/>
</dbReference>
<dbReference type="Proteomes" id="UP001321018">
    <property type="component" value="Unassembled WGS sequence"/>
</dbReference>
<protein>
    <submittedName>
        <fullName evidence="1">Uncharacterized protein</fullName>
    </submittedName>
</protein>
<gene>
    <name evidence="2" type="ORF">OB955_06835</name>
    <name evidence="1" type="ORF">OB960_05740</name>
</gene>
<keyword evidence="3" id="KW-1185">Reference proteome</keyword>
<dbReference type="EMBL" id="JAOPKB010000003">
    <property type="protein sequence ID" value="MCU4972452.1"/>
    <property type="molecule type" value="Genomic_DNA"/>
</dbReference>
<comment type="caution">
    <text evidence="1">The sequence shown here is derived from an EMBL/GenBank/DDBJ whole genome shotgun (WGS) entry which is preliminary data.</text>
</comment>